<dbReference type="RefSeq" id="WP_143485311.1">
    <property type="nucleotide sequence ID" value="NZ_CP136962.1"/>
</dbReference>
<name>A0AAF0YNK6_NEIPE</name>
<evidence type="ECO:0000256" key="2">
    <source>
        <dbReference type="ARBA" id="ARBA00022692"/>
    </source>
</evidence>
<dbReference type="InterPro" id="IPR027417">
    <property type="entry name" value="P-loop_NTPase"/>
</dbReference>
<accession>A0AAF0YNK6</accession>
<comment type="subcellular location">
    <subcellularLocation>
        <location evidence="1">Membrane</location>
        <topology evidence="1">Multi-pass membrane protein</topology>
    </subcellularLocation>
</comment>
<sequence length="417" mass="45332">MEIKSQHSGLLGSIQNTYQQYLGNSFNLETGEFDSDAAQEIIQKERGNLNIVLLGATGAGKSSLVNAVFGDNVVRSKDGIPVTQYLEKIHIPKKGLTLWDTKGIEAKDYEATKEQLINDIKTGFQTAFDSGKDDEVPHVAWLCIKESSRRIEGREFELLDILRAFGIPTVIVFTDTEAEAGQTFYTQAVAKLNEEYGAFLKNRFVRVNSVSYSFRGMTVPIEGLEDLITKTESCLADADRNTENQKAKHIEALRKAQQVDTKQKKKSMTEGAQKCVHLAAGAAGAAGAIPIPFADAPIIAAIQGKMIFAINAEFEMEMSKNTTLSIIAGMLGSTALATVGKTIVSSLMKFVPWAGSFSGGAISAVTAAAITEAVGQAYIQVLLSFFNDKTGKVEISDNVIEILSLFKNYYQKPELSK</sequence>
<evidence type="ECO:0000313" key="7">
    <source>
        <dbReference type="Proteomes" id="UP000234781"/>
    </source>
</evidence>
<dbReference type="EMBL" id="CP136962">
    <property type="protein sequence ID" value="WOS98685.1"/>
    <property type="molecule type" value="Genomic_DNA"/>
</dbReference>
<dbReference type="SUPFAM" id="SSF52540">
    <property type="entry name" value="P-loop containing nucleoside triphosphate hydrolases"/>
    <property type="match status" value="1"/>
</dbReference>
<keyword evidence="3" id="KW-1133">Transmembrane helix</keyword>
<keyword evidence="7" id="KW-1185">Reference proteome</keyword>
<dbReference type="Pfam" id="PF01926">
    <property type="entry name" value="MMR_HSR1"/>
    <property type="match status" value="1"/>
</dbReference>
<reference evidence="7" key="1">
    <citation type="submission" date="2017-12" db="EMBL/GenBank/DDBJ databases">
        <title>Phylogenetic diversity of female urinary microbiome.</title>
        <authorList>
            <person name="Thomas-White K."/>
            <person name="Wolfe A.J."/>
        </authorList>
    </citation>
    <scope>NUCLEOTIDE SEQUENCE [LARGE SCALE GENOMIC DNA]</scope>
    <source>
        <strain evidence="7">UMB0023</strain>
    </source>
</reference>
<proteinExistence type="predicted"/>
<evidence type="ECO:0000313" key="6">
    <source>
        <dbReference type="EMBL" id="WOS98685.1"/>
    </source>
</evidence>
<evidence type="ECO:0000256" key="1">
    <source>
        <dbReference type="ARBA" id="ARBA00004141"/>
    </source>
</evidence>
<dbReference type="AlphaFoldDB" id="A0AAF0YNK6"/>
<gene>
    <name evidence="6" type="ORF">CYJ98_003235</name>
</gene>
<dbReference type="GO" id="GO:0016020">
    <property type="term" value="C:membrane"/>
    <property type="evidence" value="ECO:0007669"/>
    <property type="project" value="UniProtKB-SubCell"/>
</dbReference>
<keyword evidence="4" id="KW-0472">Membrane</keyword>
<dbReference type="Pfam" id="PF05128">
    <property type="entry name" value="DUF697"/>
    <property type="match status" value="1"/>
</dbReference>
<dbReference type="Gene3D" id="3.40.50.300">
    <property type="entry name" value="P-loop containing nucleotide triphosphate hydrolases"/>
    <property type="match status" value="1"/>
</dbReference>
<dbReference type="GO" id="GO:0005525">
    <property type="term" value="F:GTP binding"/>
    <property type="evidence" value="ECO:0007669"/>
    <property type="project" value="InterPro"/>
</dbReference>
<dbReference type="InterPro" id="IPR006073">
    <property type="entry name" value="GTP-bd"/>
</dbReference>
<feature type="domain" description="G" evidence="5">
    <location>
        <begin position="51"/>
        <end position="174"/>
    </location>
</feature>
<evidence type="ECO:0000256" key="4">
    <source>
        <dbReference type="ARBA" id="ARBA00023136"/>
    </source>
</evidence>
<dbReference type="InterPro" id="IPR021147">
    <property type="entry name" value="DUF697"/>
</dbReference>
<organism evidence="6 7">
    <name type="scientific">Neisseria perflava</name>
    <dbReference type="NCBI Taxonomy" id="33053"/>
    <lineage>
        <taxon>Bacteria</taxon>
        <taxon>Pseudomonadati</taxon>
        <taxon>Pseudomonadota</taxon>
        <taxon>Betaproteobacteria</taxon>
        <taxon>Neisseriales</taxon>
        <taxon>Neisseriaceae</taxon>
        <taxon>Neisseria</taxon>
    </lineage>
</organism>
<dbReference type="Proteomes" id="UP000234781">
    <property type="component" value="Chromosome"/>
</dbReference>
<keyword evidence="2" id="KW-0812">Transmembrane</keyword>
<protein>
    <submittedName>
        <fullName evidence="6">DUF697 domain-containing protein</fullName>
    </submittedName>
</protein>
<dbReference type="CDD" id="cd00882">
    <property type="entry name" value="Ras_like_GTPase"/>
    <property type="match status" value="1"/>
</dbReference>
<evidence type="ECO:0000259" key="5">
    <source>
        <dbReference type="Pfam" id="PF01926"/>
    </source>
</evidence>
<evidence type="ECO:0000256" key="3">
    <source>
        <dbReference type="ARBA" id="ARBA00022989"/>
    </source>
</evidence>